<comment type="caution">
    <text evidence="2">The sequence shown here is derived from an EMBL/GenBank/DDBJ whole genome shotgun (WGS) entry which is preliminary data.</text>
</comment>
<organism evidence="2 3">
    <name type="scientific">Candolleomyces aberdarensis</name>
    <dbReference type="NCBI Taxonomy" id="2316362"/>
    <lineage>
        <taxon>Eukaryota</taxon>
        <taxon>Fungi</taxon>
        <taxon>Dikarya</taxon>
        <taxon>Basidiomycota</taxon>
        <taxon>Agaricomycotina</taxon>
        <taxon>Agaricomycetes</taxon>
        <taxon>Agaricomycetidae</taxon>
        <taxon>Agaricales</taxon>
        <taxon>Agaricineae</taxon>
        <taxon>Psathyrellaceae</taxon>
        <taxon>Candolleomyces</taxon>
    </lineage>
</organism>
<protein>
    <submittedName>
        <fullName evidence="2">Uncharacterized protein</fullName>
    </submittedName>
</protein>
<dbReference type="Proteomes" id="UP000290288">
    <property type="component" value="Unassembled WGS sequence"/>
</dbReference>
<dbReference type="OrthoDB" id="10460463at2759"/>
<gene>
    <name evidence="2" type="ORF">EST38_g14399</name>
</gene>
<dbReference type="AlphaFoldDB" id="A0A4Q2CXD6"/>
<evidence type="ECO:0000256" key="1">
    <source>
        <dbReference type="SAM" id="MobiDB-lite"/>
    </source>
</evidence>
<proteinExistence type="predicted"/>
<evidence type="ECO:0000313" key="2">
    <source>
        <dbReference type="EMBL" id="RXW11457.1"/>
    </source>
</evidence>
<keyword evidence="3" id="KW-1185">Reference proteome</keyword>
<feature type="compositionally biased region" description="Polar residues" evidence="1">
    <location>
        <begin position="197"/>
        <end position="211"/>
    </location>
</feature>
<accession>A0A4Q2CXD6</accession>
<sequence length="231" mass="25579">MLNHVCCNQCTQSKQPCGFDSHVPCFWASQHLFYAGEDSPLNIALLVSDALHLRSMAQIAMAQANDLVWMTKAKLGTLSLILQCVYACRGDASLNDYFQDIQGFSKLLEFAGLVPLDTPMLFPCRLNATTIQPDEVKYRWSTDYKESMYFIPPEASDEDIIMISQSSSQEDFQMAQESPVHPQVSTEPAQEEDCRKSPSTQPQVASSSTAATPPLGINPLIDAAAHHCQEE</sequence>
<reference evidence="2 3" key="1">
    <citation type="submission" date="2019-01" db="EMBL/GenBank/DDBJ databases">
        <title>Draft genome sequence of Psathyrella aberdarensis IHI B618.</title>
        <authorList>
            <person name="Buettner E."/>
            <person name="Kellner H."/>
        </authorList>
    </citation>
    <scope>NUCLEOTIDE SEQUENCE [LARGE SCALE GENOMIC DNA]</scope>
    <source>
        <strain evidence="2 3">IHI B618</strain>
    </source>
</reference>
<feature type="region of interest" description="Disordered" evidence="1">
    <location>
        <begin position="167"/>
        <end position="231"/>
    </location>
</feature>
<dbReference type="EMBL" id="SDEE01001888">
    <property type="protein sequence ID" value="RXW11457.1"/>
    <property type="molecule type" value="Genomic_DNA"/>
</dbReference>
<evidence type="ECO:0000313" key="3">
    <source>
        <dbReference type="Proteomes" id="UP000290288"/>
    </source>
</evidence>
<name>A0A4Q2CXD6_9AGAR</name>